<dbReference type="RefSeq" id="WP_242019075.1">
    <property type="nucleotide sequence ID" value="NZ_JAMPKK010000081.1"/>
</dbReference>
<evidence type="ECO:0000313" key="2">
    <source>
        <dbReference type="EMBL" id="MEP0867674.1"/>
    </source>
</evidence>
<evidence type="ECO:0000256" key="1">
    <source>
        <dbReference type="SAM" id="MobiDB-lite"/>
    </source>
</evidence>
<dbReference type="Proteomes" id="UP001442494">
    <property type="component" value="Unassembled WGS sequence"/>
</dbReference>
<protein>
    <submittedName>
        <fullName evidence="2">Uncharacterized protein</fullName>
    </submittedName>
</protein>
<dbReference type="EMBL" id="JAMPKK010000081">
    <property type="protein sequence ID" value="MEP0867674.1"/>
    <property type="molecule type" value="Genomic_DNA"/>
</dbReference>
<sequence length="126" mass="14089">MDRQITRMNSNKDVESGLFGSELEAIAISVRSLAKTCQKDTLALLAMLRTLEDLHREIREGVFQTSLPDNRQALYNLLKDMEEAGGWPYIERMRLRSLLEHLSASNGNSPTVKHESGSQEDDGGSP</sequence>
<comment type="caution">
    <text evidence="2">The sequence shown here is derived from an EMBL/GenBank/DDBJ whole genome shotgun (WGS) entry which is preliminary data.</text>
</comment>
<organism evidence="2 3">
    <name type="scientific">Funiculus sociatus GB2-A5</name>
    <dbReference type="NCBI Taxonomy" id="2933946"/>
    <lineage>
        <taxon>Bacteria</taxon>
        <taxon>Bacillati</taxon>
        <taxon>Cyanobacteriota</taxon>
        <taxon>Cyanophyceae</taxon>
        <taxon>Coleofasciculales</taxon>
        <taxon>Coleofasciculaceae</taxon>
        <taxon>Funiculus</taxon>
    </lineage>
</organism>
<name>A0ABV0JW37_9CYAN</name>
<reference evidence="2 3" key="1">
    <citation type="submission" date="2022-04" db="EMBL/GenBank/DDBJ databases">
        <title>Positive selection, recombination, and allopatry shape intraspecific diversity of widespread and dominant cyanobacteria.</title>
        <authorList>
            <person name="Wei J."/>
            <person name="Shu W."/>
            <person name="Hu C."/>
        </authorList>
    </citation>
    <scope>NUCLEOTIDE SEQUENCE [LARGE SCALE GENOMIC DNA]</scope>
    <source>
        <strain evidence="2 3">GB2-A5</strain>
    </source>
</reference>
<keyword evidence="3" id="KW-1185">Reference proteome</keyword>
<accession>A0ABV0JW37</accession>
<gene>
    <name evidence="2" type="ORF">NDI37_24810</name>
</gene>
<proteinExistence type="predicted"/>
<evidence type="ECO:0000313" key="3">
    <source>
        <dbReference type="Proteomes" id="UP001442494"/>
    </source>
</evidence>
<feature type="region of interest" description="Disordered" evidence="1">
    <location>
        <begin position="104"/>
        <end position="126"/>
    </location>
</feature>